<dbReference type="EMBL" id="LJGV01000022">
    <property type="protein sequence ID" value="OEU97304.1"/>
    <property type="molecule type" value="Genomic_DNA"/>
</dbReference>
<proteinExistence type="predicted"/>
<evidence type="ECO:0000313" key="3">
    <source>
        <dbReference type="Proteomes" id="UP000175829"/>
    </source>
</evidence>
<name>A0A1E7K056_9ACTN</name>
<feature type="region of interest" description="Disordered" evidence="1">
    <location>
        <begin position="23"/>
        <end position="78"/>
    </location>
</feature>
<dbReference type="Proteomes" id="UP000175829">
    <property type="component" value="Unassembled WGS sequence"/>
</dbReference>
<sequence>MELRDVHTLWTRIRAHPELLRRRPGRAGQRAPARWSTLPRRRAGYARTRARHGDGSAPGRTVRPRRGTGPGTHPARVRRSFCRVSGTGDQVEWLFSVWAAPAVRWCPTDG</sequence>
<accession>A0A1E7K056</accession>
<protein>
    <submittedName>
        <fullName evidence="2">Uncharacterized protein</fullName>
    </submittedName>
</protein>
<comment type="caution">
    <text evidence="2">The sequence shown here is derived from an EMBL/GenBank/DDBJ whole genome shotgun (WGS) entry which is preliminary data.</text>
</comment>
<evidence type="ECO:0000256" key="1">
    <source>
        <dbReference type="SAM" id="MobiDB-lite"/>
    </source>
</evidence>
<evidence type="ECO:0000313" key="2">
    <source>
        <dbReference type="EMBL" id="OEU97304.1"/>
    </source>
</evidence>
<dbReference type="AlphaFoldDB" id="A0A1E7K056"/>
<feature type="compositionally biased region" description="Basic residues" evidence="1">
    <location>
        <begin position="39"/>
        <end position="50"/>
    </location>
</feature>
<reference evidence="2 3" key="1">
    <citation type="journal article" date="2016" name="Front. Microbiol.">
        <title>Comparative Genomics Analysis of Streptomyces Species Reveals Their Adaptation to the Marine Environment and Their Diversity at the Genomic Level.</title>
        <authorList>
            <person name="Tian X."/>
            <person name="Zhang Z."/>
            <person name="Yang T."/>
            <person name="Chen M."/>
            <person name="Li J."/>
            <person name="Chen F."/>
            <person name="Yang J."/>
            <person name="Li W."/>
            <person name="Zhang B."/>
            <person name="Zhang Z."/>
            <person name="Wu J."/>
            <person name="Zhang C."/>
            <person name="Long L."/>
            <person name="Xiao J."/>
        </authorList>
    </citation>
    <scope>NUCLEOTIDE SEQUENCE [LARGE SCALE GENOMIC DNA]</scope>
    <source>
        <strain evidence="2 3">SCSIO M10379</strain>
    </source>
</reference>
<gene>
    <name evidence="2" type="ORF">AN217_04805</name>
</gene>
<organism evidence="2 3">
    <name type="scientific">Streptomyces qinglanensis</name>
    <dbReference type="NCBI Taxonomy" id="943816"/>
    <lineage>
        <taxon>Bacteria</taxon>
        <taxon>Bacillati</taxon>
        <taxon>Actinomycetota</taxon>
        <taxon>Actinomycetes</taxon>
        <taxon>Kitasatosporales</taxon>
        <taxon>Streptomycetaceae</taxon>
        <taxon>Streptomyces</taxon>
    </lineage>
</organism>